<sequence>MANNHLPQMLVELGFIAVGQGMNSEAQCIFTAMQQQYPQQLAPVLGYALLQLNQNEPEAALATLKNFSTVKEQDMLQAYQALCLMKLGHNSEAELLLKKLINSPEPTVVPFAQSLLKEITDD</sequence>
<name>A0ABT5U3Q8_9GAMM</name>
<organism evidence="1 2">
    <name type="scientific">Spartinivicinus poritis</name>
    <dbReference type="NCBI Taxonomy" id="2994640"/>
    <lineage>
        <taxon>Bacteria</taxon>
        <taxon>Pseudomonadati</taxon>
        <taxon>Pseudomonadota</taxon>
        <taxon>Gammaproteobacteria</taxon>
        <taxon>Oceanospirillales</taxon>
        <taxon>Zooshikellaceae</taxon>
        <taxon>Spartinivicinus</taxon>
    </lineage>
</organism>
<gene>
    <name evidence="1" type="ORF">ORQ98_03345</name>
</gene>
<dbReference type="EMBL" id="JAPMOU010000003">
    <property type="protein sequence ID" value="MDE1461000.1"/>
    <property type="molecule type" value="Genomic_DNA"/>
</dbReference>
<dbReference type="SUPFAM" id="SSF48452">
    <property type="entry name" value="TPR-like"/>
    <property type="match status" value="1"/>
</dbReference>
<protein>
    <recommendedName>
        <fullName evidence="3">Tetratricopeptide repeat protein</fullName>
    </recommendedName>
</protein>
<accession>A0ABT5U3Q8</accession>
<evidence type="ECO:0008006" key="3">
    <source>
        <dbReference type="Google" id="ProtNLM"/>
    </source>
</evidence>
<keyword evidence="2" id="KW-1185">Reference proteome</keyword>
<evidence type="ECO:0000313" key="2">
    <source>
        <dbReference type="Proteomes" id="UP001528823"/>
    </source>
</evidence>
<comment type="caution">
    <text evidence="1">The sequence shown here is derived from an EMBL/GenBank/DDBJ whole genome shotgun (WGS) entry which is preliminary data.</text>
</comment>
<reference evidence="1 2" key="1">
    <citation type="submission" date="2022-11" db="EMBL/GenBank/DDBJ databases">
        <title>Spartinivicinus poritis sp. nov., isolated from scleractinian coral Porites lutea.</title>
        <authorList>
            <person name="Zhang G."/>
            <person name="Cai L."/>
            <person name="Wei Q."/>
        </authorList>
    </citation>
    <scope>NUCLEOTIDE SEQUENCE [LARGE SCALE GENOMIC DNA]</scope>
    <source>
        <strain evidence="1 2">A2-2</strain>
    </source>
</reference>
<dbReference type="Gene3D" id="1.25.40.10">
    <property type="entry name" value="Tetratricopeptide repeat domain"/>
    <property type="match status" value="1"/>
</dbReference>
<dbReference type="RefSeq" id="WP_274687369.1">
    <property type="nucleotide sequence ID" value="NZ_JAPMOU010000003.1"/>
</dbReference>
<proteinExistence type="predicted"/>
<evidence type="ECO:0000313" key="1">
    <source>
        <dbReference type="EMBL" id="MDE1461000.1"/>
    </source>
</evidence>
<dbReference type="InterPro" id="IPR011990">
    <property type="entry name" value="TPR-like_helical_dom_sf"/>
</dbReference>
<dbReference type="Proteomes" id="UP001528823">
    <property type="component" value="Unassembled WGS sequence"/>
</dbReference>